<dbReference type="EMBL" id="JAOQKE010000017">
    <property type="protein sequence ID" value="MCU6726038.1"/>
    <property type="molecule type" value="Genomic_DNA"/>
</dbReference>
<keyword evidence="4" id="KW-1185">Reference proteome</keyword>
<dbReference type="InterPro" id="IPR025164">
    <property type="entry name" value="Toastrack_DUF4097"/>
</dbReference>
<protein>
    <submittedName>
        <fullName evidence="3">DUF4097 domain-containing protein</fullName>
    </submittedName>
</protein>
<reference evidence="3 4" key="1">
    <citation type="journal article" date="2021" name="ISME Commun">
        <title>Automated analysis of genomic sequences facilitates high-throughput and comprehensive description of bacteria.</title>
        <authorList>
            <person name="Hitch T.C.A."/>
        </authorList>
    </citation>
    <scope>NUCLEOTIDE SEQUENCE [LARGE SCALE GENOMIC DNA]</scope>
    <source>
        <strain evidence="3 4">Sanger_29</strain>
    </source>
</reference>
<evidence type="ECO:0000259" key="2">
    <source>
        <dbReference type="Pfam" id="PF13349"/>
    </source>
</evidence>
<keyword evidence="1" id="KW-1133">Transmembrane helix</keyword>
<comment type="caution">
    <text evidence="3">The sequence shown here is derived from an EMBL/GenBank/DDBJ whole genome shotgun (WGS) entry which is preliminary data.</text>
</comment>
<feature type="transmembrane region" description="Helical" evidence="1">
    <location>
        <begin position="12"/>
        <end position="29"/>
    </location>
</feature>
<dbReference type="Pfam" id="PF13349">
    <property type="entry name" value="DUF4097"/>
    <property type="match status" value="1"/>
</dbReference>
<evidence type="ECO:0000313" key="4">
    <source>
        <dbReference type="Proteomes" id="UP001652338"/>
    </source>
</evidence>
<gene>
    <name evidence="3" type="ORF">OCV47_11925</name>
</gene>
<sequence length="312" mass="34011">MMKQSHYKWLKAGIICSVTGAILIFAGYLNDGRSYVAHADLNRLEWSARSDVPARVSTQPRTDLGALNSVDISFADLDLEILPSEDEHCAIAWEIASVNGKSPVDYEVKSGTLTVTESKHTGDSYIHIDISFLADLFCGKNAEHPADTVYLYVPTEKFRQISIHNTMGDVSVDGLQAAHGSLSLDDGDAVCTNCQFSDFSFQNTLGELTISDSMLDTCDITMSDDDLTLDHNQYQGSTSITDKLGDVTIQNSIEALQSLGLQLSTRLGEISLPEALAKTLQKNDDDLNRYAQKNDGNATLTVTCTDGDIILK</sequence>
<dbReference type="Proteomes" id="UP001652338">
    <property type="component" value="Unassembled WGS sequence"/>
</dbReference>
<evidence type="ECO:0000313" key="3">
    <source>
        <dbReference type="EMBL" id="MCU6726038.1"/>
    </source>
</evidence>
<keyword evidence="1" id="KW-0812">Transmembrane</keyword>
<evidence type="ECO:0000256" key="1">
    <source>
        <dbReference type="SAM" id="Phobius"/>
    </source>
</evidence>
<keyword evidence="1" id="KW-0472">Membrane</keyword>
<organism evidence="3 4">
    <name type="scientific">Muricoprocola aceti</name>
    <dbReference type="NCBI Taxonomy" id="2981772"/>
    <lineage>
        <taxon>Bacteria</taxon>
        <taxon>Bacillati</taxon>
        <taxon>Bacillota</taxon>
        <taxon>Clostridia</taxon>
        <taxon>Lachnospirales</taxon>
        <taxon>Lachnospiraceae</taxon>
        <taxon>Muricoprocola</taxon>
    </lineage>
</organism>
<name>A0ABT2SNG2_9FIRM</name>
<feature type="domain" description="DUF4097" evidence="2">
    <location>
        <begin position="69"/>
        <end position="311"/>
    </location>
</feature>
<dbReference type="RefSeq" id="WP_262655294.1">
    <property type="nucleotide sequence ID" value="NZ_JAOQKE010000017.1"/>
</dbReference>
<accession>A0ABT2SNG2</accession>
<proteinExistence type="predicted"/>